<accession>A0A174AK44</accession>
<dbReference type="Proteomes" id="UP000095409">
    <property type="component" value="Unassembled WGS sequence"/>
</dbReference>
<dbReference type="Proteomes" id="UP000283928">
    <property type="component" value="Unassembled WGS sequence"/>
</dbReference>
<dbReference type="Proteomes" id="UP000283585">
    <property type="component" value="Unassembled WGS sequence"/>
</dbReference>
<dbReference type="Proteomes" id="UP000284644">
    <property type="component" value="Unassembled WGS sequence"/>
</dbReference>
<evidence type="ECO:0000313" key="17">
    <source>
        <dbReference type="Proteomes" id="UP000265808"/>
    </source>
</evidence>
<dbReference type="EMBL" id="QRZI01000001">
    <property type="protein sequence ID" value="RGV66212.1"/>
    <property type="molecule type" value="Genomic_DNA"/>
</dbReference>
<dbReference type="Proteomes" id="UP000265808">
    <property type="component" value="Unassembled WGS sequence"/>
</dbReference>
<reference evidence="15 16" key="2">
    <citation type="submission" date="2018-08" db="EMBL/GenBank/DDBJ databases">
        <title>A genome reference for cultivated species of the human gut microbiota.</title>
        <authorList>
            <person name="Zou Y."/>
            <person name="Xue W."/>
            <person name="Luo G."/>
        </authorList>
    </citation>
    <scope>NUCLEOTIDE SEQUENCE [LARGE SCALE GENOMIC DNA]</scope>
    <source>
        <strain evidence="5 18">AF14-23</strain>
        <strain evidence="4 19">AF29-2BH</strain>
        <strain evidence="11 24">AF37-6AC</strain>
        <strain evidence="10 22">AF39-4</strain>
        <strain evidence="9 21">AM18-2AC</strain>
        <strain evidence="8 20">AM27-32LB</strain>
        <strain evidence="7 23">AM29-25AC</strain>
        <strain evidence="6 17">AM37-4AC</strain>
        <strain evidence="3 15">OM03-6</strain>
        <strain evidence="2 16">OM06-11AA</strain>
    </source>
</reference>
<dbReference type="Proteomes" id="UP000285897">
    <property type="component" value="Unassembled WGS sequence"/>
</dbReference>
<dbReference type="Proteomes" id="UP000409147">
    <property type="component" value="Unassembled WGS sequence"/>
</dbReference>
<dbReference type="RefSeq" id="WP_022388308.1">
    <property type="nucleotide sequence ID" value="NZ_CABHNB010000003.1"/>
</dbReference>
<evidence type="ECO:0000313" key="23">
    <source>
        <dbReference type="Proteomes" id="UP000284644"/>
    </source>
</evidence>
<dbReference type="EMBL" id="CYZD01000004">
    <property type="protein sequence ID" value="CUN88030.1"/>
    <property type="molecule type" value="Genomic_DNA"/>
</dbReference>
<dbReference type="EMBL" id="QSUB01000002">
    <property type="protein sequence ID" value="RGN05497.1"/>
    <property type="molecule type" value="Genomic_DNA"/>
</dbReference>
<dbReference type="EMBL" id="QSJW01000001">
    <property type="protein sequence ID" value="RHE15601.1"/>
    <property type="molecule type" value="Genomic_DNA"/>
</dbReference>
<dbReference type="Proteomes" id="UP000261222">
    <property type="component" value="Unassembled WGS sequence"/>
</dbReference>
<evidence type="ECO:0000313" key="25">
    <source>
        <dbReference type="Proteomes" id="UP000293506"/>
    </source>
</evidence>
<dbReference type="EMBL" id="QROS01000001">
    <property type="protein sequence ID" value="RHL50196.1"/>
    <property type="molecule type" value="Genomic_DNA"/>
</dbReference>
<evidence type="ECO:0000313" key="10">
    <source>
        <dbReference type="EMBL" id="RHK96906.1"/>
    </source>
</evidence>
<dbReference type="Proteomes" id="UP000293506">
    <property type="component" value="Unassembled WGS sequence"/>
</dbReference>
<evidence type="ECO:0000313" key="16">
    <source>
        <dbReference type="Proteomes" id="UP000261222"/>
    </source>
</evidence>
<evidence type="ECO:0000313" key="18">
    <source>
        <dbReference type="Proteomes" id="UP000265828"/>
    </source>
</evidence>
<dbReference type="InterPro" id="IPR012347">
    <property type="entry name" value="Ferritin-like"/>
</dbReference>
<organism evidence="1 14">
    <name type="scientific">Blautia obeum</name>
    <dbReference type="NCBI Taxonomy" id="40520"/>
    <lineage>
        <taxon>Bacteria</taxon>
        <taxon>Bacillati</taxon>
        <taxon>Bacillota</taxon>
        <taxon>Clostridia</taxon>
        <taxon>Lachnospirales</taxon>
        <taxon>Lachnospiraceae</taxon>
        <taxon>Blautia</taxon>
    </lineage>
</organism>
<evidence type="ECO:0000313" key="22">
    <source>
        <dbReference type="Proteomes" id="UP000284267"/>
    </source>
</evidence>
<dbReference type="Proteomes" id="UP000284024">
    <property type="component" value="Unassembled WGS sequence"/>
</dbReference>
<dbReference type="EMBL" id="QROE01000002">
    <property type="protein sequence ID" value="RHK96906.1"/>
    <property type="molecule type" value="Genomic_DNA"/>
</dbReference>
<sequence>MILKEKERTTIEDLQTQEKSCIEKYGRYAQQAKDPELKNLFQTLQQKEREHYDSLDCVLRGEVPQCNCNDSDGRDYQPKATYTAMSSPEDKQQDSFLATDCIATEKLVSGEYNSEVFAFGDSGVRKLLADIQVEEQNHAEMLYKYKMANNMA</sequence>
<evidence type="ECO:0000313" key="8">
    <source>
        <dbReference type="EMBL" id="RHE69994.1"/>
    </source>
</evidence>
<reference evidence="1 14" key="1">
    <citation type="submission" date="2015-09" db="EMBL/GenBank/DDBJ databases">
        <authorList>
            <consortium name="Pathogen Informatics"/>
        </authorList>
    </citation>
    <scope>NUCLEOTIDE SEQUENCE [LARGE SCALE GENOMIC DNA]</scope>
    <source>
        <strain evidence="1 14">2789STDY5608837</strain>
    </source>
</reference>
<evidence type="ECO:0000313" key="15">
    <source>
        <dbReference type="Proteomes" id="UP000261105"/>
    </source>
</evidence>
<evidence type="ECO:0000313" key="19">
    <source>
        <dbReference type="Proteomes" id="UP000283585"/>
    </source>
</evidence>
<keyword evidence="1" id="KW-0946">Virion</keyword>
<dbReference type="EMBL" id="QRSS01000034">
    <property type="protein sequence ID" value="RGQ02312.1"/>
    <property type="molecule type" value="Genomic_DNA"/>
</dbReference>
<evidence type="ECO:0000313" key="9">
    <source>
        <dbReference type="EMBL" id="RHH19913.1"/>
    </source>
</evidence>
<evidence type="ECO:0000313" key="21">
    <source>
        <dbReference type="Proteomes" id="UP000284024"/>
    </source>
</evidence>
<dbReference type="InterPro" id="IPR012851">
    <property type="entry name" value="Spore_coat_CotF-like"/>
</dbReference>
<dbReference type="EMBL" id="RCXQ01000001">
    <property type="protein sequence ID" value="RYT68601.1"/>
    <property type="molecule type" value="Genomic_DNA"/>
</dbReference>
<gene>
    <name evidence="11" type="ORF">DW021_00575</name>
    <name evidence="10" type="ORF">DW040_06885</name>
    <name evidence="9" type="ORF">DW222_03720</name>
    <name evidence="8" type="ORF">DW723_15795</name>
    <name evidence="7" type="ORF">DW767_00110</name>
    <name evidence="6" type="ORF">DW859_08765</name>
    <name evidence="5" type="ORF">DWW07_00490</name>
    <name evidence="4" type="ORF">DWZ12_15990</name>
    <name evidence="3" type="ORF">DXB38_01875</name>
    <name evidence="2" type="ORF">DXB81_05610</name>
    <name evidence="12" type="ORF">EAI82_00045</name>
    <name evidence="1" type="ORF">ERS852394_01055</name>
    <name evidence="13" type="ORF">ROSSTS7063_00295</name>
</gene>
<reference evidence="13 26" key="4">
    <citation type="submission" date="2019-07" db="EMBL/GenBank/DDBJ databases">
        <authorList>
            <person name="Hibberd C M."/>
            <person name="Gehrig L. J."/>
            <person name="Chang H.-W."/>
            <person name="Venkatesh S."/>
        </authorList>
    </citation>
    <scope>NUCLEOTIDE SEQUENCE [LARGE SCALE GENOMIC DNA]</scope>
    <source>
        <strain evidence="13">Ruminococcus_obeum_SSTS_Bg7063</strain>
    </source>
</reference>
<dbReference type="EMBL" id="QSHL01000005">
    <property type="protein sequence ID" value="RHC06796.1"/>
    <property type="molecule type" value="Genomic_DNA"/>
</dbReference>
<dbReference type="AlphaFoldDB" id="A0A174AK44"/>
<keyword evidence="26" id="KW-1185">Reference proteome</keyword>
<evidence type="ECO:0000313" key="3">
    <source>
        <dbReference type="EMBL" id="RGN90079.1"/>
    </source>
</evidence>
<evidence type="ECO:0000313" key="11">
    <source>
        <dbReference type="EMBL" id="RHL50196.1"/>
    </source>
</evidence>
<evidence type="ECO:0000313" key="24">
    <source>
        <dbReference type="Proteomes" id="UP000285897"/>
    </source>
</evidence>
<evidence type="ECO:0000313" key="26">
    <source>
        <dbReference type="Proteomes" id="UP000409147"/>
    </source>
</evidence>
<evidence type="ECO:0000313" key="2">
    <source>
        <dbReference type="EMBL" id="RGN05497.1"/>
    </source>
</evidence>
<dbReference type="Proteomes" id="UP000265828">
    <property type="component" value="Unassembled WGS sequence"/>
</dbReference>
<proteinExistence type="predicted"/>
<dbReference type="EMBL" id="CABHNB010000003">
    <property type="protein sequence ID" value="VUW90808.1"/>
    <property type="molecule type" value="Genomic_DNA"/>
</dbReference>
<dbReference type="Proteomes" id="UP000261105">
    <property type="component" value="Unassembled WGS sequence"/>
</dbReference>
<evidence type="ECO:0000313" key="1">
    <source>
        <dbReference type="EMBL" id="CUN88030.1"/>
    </source>
</evidence>
<evidence type="ECO:0000313" key="6">
    <source>
        <dbReference type="EMBL" id="RHC06796.1"/>
    </source>
</evidence>
<evidence type="ECO:0000313" key="14">
    <source>
        <dbReference type="Proteomes" id="UP000095409"/>
    </source>
</evidence>
<dbReference type="Proteomes" id="UP000284267">
    <property type="component" value="Unassembled WGS sequence"/>
</dbReference>
<dbReference type="EMBL" id="QRJH01000002">
    <property type="protein sequence ID" value="RHH19913.1"/>
    <property type="molecule type" value="Genomic_DNA"/>
</dbReference>
<evidence type="ECO:0000313" key="7">
    <source>
        <dbReference type="EMBL" id="RHE15601.1"/>
    </source>
</evidence>
<dbReference type="CDD" id="cd00657">
    <property type="entry name" value="Ferritin_like"/>
    <property type="match status" value="1"/>
</dbReference>
<evidence type="ECO:0000313" key="5">
    <source>
        <dbReference type="EMBL" id="RGV66212.1"/>
    </source>
</evidence>
<dbReference type="Gene3D" id="1.20.1260.10">
    <property type="match status" value="1"/>
</dbReference>
<dbReference type="SUPFAM" id="SSF47240">
    <property type="entry name" value="Ferritin-like"/>
    <property type="match status" value="1"/>
</dbReference>
<name>A0A174AK44_9FIRM</name>
<evidence type="ECO:0000313" key="20">
    <source>
        <dbReference type="Proteomes" id="UP000283928"/>
    </source>
</evidence>
<evidence type="ECO:0000313" key="4">
    <source>
        <dbReference type="EMBL" id="RGQ02312.1"/>
    </source>
</evidence>
<keyword evidence="1" id="KW-0167">Capsid protein</keyword>
<evidence type="ECO:0000313" key="12">
    <source>
        <dbReference type="EMBL" id="RYT68601.1"/>
    </source>
</evidence>
<dbReference type="Pfam" id="PF07875">
    <property type="entry name" value="Coat_F"/>
    <property type="match status" value="1"/>
</dbReference>
<dbReference type="EMBL" id="QSUZ01000002">
    <property type="protein sequence ID" value="RGN90079.1"/>
    <property type="molecule type" value="Genomic_DNA"/>
</dbReference>
<protein>
    <submittedName>
        <fullName evidence="2">Ferritin-like domain-containing protein</fullName>
    </submittedName>
    <submittedName>
        <fullName evidence="13">Rubrerythrin</fullName>
    </submittedName>
    <submittedName>
        <fullName evidence="1">Spore coat protein</fullName>
    </submittedName>
</protein>
<evidence type="ECO:0000313" key="13">
    <source>
        <dbReference type="EMBL" id="VUW90808.1"/>
    </source>
</evidence>
<reference evidence="12 25" key="3">
    <citation type="journal article" date="2019" name="Science, e1252229">
        <title>Invertible promoters mediate bacterial phase variation, antibiotic resistance, and host adaptation in the gut.</title>
        <authorList>
            <person name="Jiang X."/>
            <person name="Hall A.B."/>
            <person name="Arthur T.D."/>
            <person name="Plichta D.R."/>
            <person name="Covington C.T."/>
            <person name="Poyet M."/>
            <person name="Crothers J."/>
            <person name="Moses P.L."/>
            <person name="Tolonen A.C."/>
            <person name="Vlamakis H."/>
            <person name="Alm E.J."/>
            <person name="Xavier R.J."/>
        </authorList>
    </citation>
    <scope>NUCLEOTIDE SEQUENCE [LARGE SCALE GENOMIC DNA]</scope>
    <source>
        <strain evidence="12">Af_0058</strain>
        <strain evidence="25">af_0058</strain>
    </source>
</reference>
<dbReference type="EMBL" id="QSKO01000034">
    <property type="protein sequence ID" value="RHE69994.1"/>
    <property type="molecule type" value="Genomic_DNA"/>
</dbReference>
<dbReference type="GeneID" id="79805412"/>
<dbReference type="InterPro" id="IPR009078">
    <property type="entry name" value="Ferritin-like_SF"/>
</dbReference>